<dbReference type="SFLD" id="SFLDS00001">
    <property type="entry name" value="Enolase"/>
    <property type="match status" value="1"/>
</dbReference>
<dbReference type="InterPro" id="IPR046945">
    <property type="entry name" value="RHMD-like"/>
</dbReference>
<dbReference type="InterPro" id="IPR029017">
    <property type="entry name" value="Enolase-like_N"/>
</dbReference>
<dbReference type="InterPro" id="IPR018110">
    <property type="entry name" value="Mandel_Rmase/mucon_lact_enz_CS"/>
</dbReference>
<dbReference type="Pfam" id="PF13378">
    <property type="entry name" value="MR_MLE_C"/>
    <property type="match status" value="1"/>
</dbReference>
<dbReference type="GO" id="GO:0000287">
    <property type="term" value="F:magnesium ion binding"/>
    <property type="evidence" value="ECO:0007669"/>
    <property type="project" value="TreeGrafter"/>
</dbReference>
<feature type="domain" description="Mandelate racemase/muconate lactonizing enzyme C-terminal" evidence="4">
    <location>
        <begin position="145"/>
        <end position="243"/>
    </location>
</feature>
<dbReference type="Gene3D" id="3.30.390.10">
    <property type="entry name" value="Enolase-like, N-terminal domain"/>
    <property type="match status" value="1"/>
</dbReference>
<dbReference type="SMART" id="SM00922">
    <property type="entry name" value="MR_MLE"/>
    <property type="match status" value="1"/>
</dbReference>
<organism evidence="5">
    <name type="scientific">marine metagenome</name>
    <dbReference type="NCBI Taxonomy" id="408172"/>
    <lineage>
        <taxon>unclassified sequences</taxon>
        <taxon>metagenomes</taxon>
        <taxon>ecological metagenomes</taxon>
    </lineage>
</organism>
<dbReference type="Gene3D" id="3.20.20.120">
    <property type="entry name" value="Enolase-like C-terminal domain"/>
    <property type="match status" value="1"/>
</dbReference>
<reference evidence="5" key="1">
    <citation type="submission" date="2018-05" db="EMBL/GenBank/DDBJ databases">
        <authorList>
            <person name="Lanie J.A."/>
            <person name="Ng W.-L."/>
            <person name="Kazmierczak K.M."/>
            <person name="Andrzejewski T.M."/>
            <person name="Davidsen T.M."/>
            <person name="Wayne K.J."/>
            <person name="Tettelin H."/>
            <person name="Glass J.I."/>
            <person name="Rusch D."/>
            <person name="Podicherti R."/>
            <person name="Tsui H.-C.T."/>
            <person name="Winkler M.E."/>
        </authorList>
    </citation>
    <scope>NUCLEOTIDE SEQUENCE</scope>
</reference>
<comment type="cofactor">
    <cofactor evidence="1">
        <name>Mg(2+)</name>
        <dbReference type="ChEBI" id="CHEBI:18420"/>
    </cofactor>
</comment>
<dbReference type="AlphaFoldDB" id="A0A381WC62"/>
<dbReference type="PROSITE" id="PS00908">
    <property type="entry name" value="MR_MLE_1"/>
    <property type="match status" value="1"/>
</dbReference>
<dbReference type="SUPFAM" id="SSF51604">
    <property type="entry name" value="Enolase C-terminal domain-like"/>
    <property type="match status" value="1"/>
</dbReference>
<proteinExistence type="predicted"/>
<sequence length="362" mass="39571">MKIVSSETGVVSLPREEGPLTGGMGNNAEFITIKIRTDNGLEGIGYAGFASSLMLKALKESVDALLYQIVGMDPRNVESINNWLRELAGGGAPSGLVTRAISGIDVALWDIKGKAAGEPLHRLLGGYRDKVPTYASGFLWRTYDLDQLAETSSNLVKQGFKAMKFRMGAEESARKEIARMKAMREAVGPDITIMLDINQGWDVNTAISIGKQLSDYDLYWLEDPINHQDYAGLAHIADSLDTPIAAGEYHYGLEPFRTMLELRSIDIAMVDLLRVGGLTQWMKAAHTAEAYNVPVVSHLATEVLAHGVAASPNGTWVEHMPWTFGMFTEAPKVVDGMIVMSNSPGLGIDFDEDKLKIFRHKG</sequence>
<dbReference type="InterPro" id="IPR013341">
    <property type="entry name" value="Mandelate_racemase_N_dom"/>
</dbReference>
<keyword evidence="2" id="KW-0479">Metal-binding</keyword>
<evidence type="ECO:0000256" key="3">
    <source>
        <dbReference type="ARBA" id="ARBA00022842"/>
    </source>
</evidence>
<evidence type="ECO:0000256" key="1">
    <source>
        <dbReference type="ARBA" id="ARBA00001946"/>
    </source>
</evidence>
<dbReference type="GO" id="GO:0016052">
    <property type="term" value="P:carbohydrate catabolic process"/>
    <property type="evidence" value="ECO:0007669"/>
    <property type="project" value="TreeGrafter"/>
</dbReference>
<evidence type="ECO:0000259" key="4">
    <source>
        <dbReference type="SMART" id="SM00922"/>
    </source>
</evidence>
<protein>
    <recommendedName>
        <fullName evidence="4">Mandelate racemase/muconate lactonizing enzyme C-terminal domain-containing protein</fullName>
    </recommendedName>
</protein>
<dbReference type="SUPFAM" id="SSF54826">
    <property type="entry name" value="Enolase N-terminal domain-like"/>
    <property type="match status" value="1"/>
</dbReference>
<dbReference type="CDD" id="cd03316">
    <property type="entry name" value="MR_like"/>
    <property type="match status" value="1"/>
</dbReference>
<accession>A0A381WC62</accession>
<gene>
    <name evidence="5" type="ORF">METZ01_LOCUS102377</name>
</gene>
<dbReference type="SFLD" id="SFLDG00179">
    <property type="entry name" value="mandelate_racemase"/>
    <property type="match status" value="1"/>
</dbReference>
<dbReference type="InterPro" id="IPR013342">
    <property type="entry name" value="Mandelate_racemase_C"/>
</dbReference>
<dbReference type="InterPro" id="IPR036849">
    <property type="entry name" value="Enolase-like_C_sf"/>
</dbReference>
<dbReference type="GO" id="GO:0016836">
    <property type="term" value="F:hydro-lyase activity"/>
    <property type="evidence" value="ECO:0007669"/>
    <property type="project" value="TreeGrafter"/>
</dbReference>
<keyword evidence="3" id="KW-0460">Magnesium</keyword>
<dbReference type="PANTHER" id="PTHR13794:SF58">
    <property type="entry name" value="MITOCHONDRIAL ENOLASE SUPERFAMILY MEMBER 1"/>
    <property type="match status" value="1"/>
</dbReference>
<dbReference type="PROSITE" id="PS00909">
    <property type="entry name" value="MR_MLE_2"/>
    <property type="match status" value="1"/>
</dbReference>
<dbReference type="PANTHER" id="PTHR13794">
    <property type="entry name" value="ENOLASE SUPERFAMILY, MANDELATE RACEMASE"/>
    <property type="match status" value="1"/>
</dbReference>
<dbReference type="EMBL" id="UINC01011195">
    <property type="protein sequence ID" value="SVA49523.1"/>
    <property type="molecule type" value="Genomic_DNA"/>
</dbReference>
<evidence type="ECO:0000313" key="5">
    <source>
        <dbReference type="EMBL" id="SVA49523.1"/>
    </source>
</evidence>
<name>A0A381WC62_9ZZZZ</name>
<dbReference type="InterPro" id="IPR029065">
    <property type="entry name" value="Enolase_C-like"/>
</dbReference>
<dbReference type="GO" id="GO:0009063">
    <property type="term" value="P:amino acid catabolic process"/>
    <property type="evidence" value="ECO:0007669"/>
    <property type="project" value="InterPro"/>
</dbReference>
<evidence type="ECO:0000256" key="2">
    <source>
        <dbReference type="ARBA" id="ARBA00022723"/>
    </source>
</evidence>
<dbReference type="Pfam" id="PF02746">
    <property type="entry name" value="MR_MLE_N"/>
    <property type="match status" value="1"/>
</dbReference>